<dbReference type="PANTHER" id="PTHR45947:SF3">
    <property type="entry name" value="SULFOQUINOVOSYL TRANSFERASE SQD2"/>
    <property type="match status" value="1"/>
</dbReference>
<proteinExistence type="predicted"/>
<dbReference type="PANTHER" id="PTHR45947">
    <property type="entry name" value="SULFOQUINOVOSYL TRANSFERASE SQD2"/>
    <property type="match status" value="1"/>
</dbReference>
<dbReference type="Proteomes" id="UP001320876">
    <property type="component" value="Unassembled WGS sequence"/>
</dbReference>
<protein>
    <submittedName>
        <fullName evidence="2">Glycosyltransferase family 4 protein</fullName>
    </submittedName>
</protein>
<feature type="domain" description="Glycosyltransferase subfamily 4-like N-terminal" evidence="1">
    <location>
        <begin position="24"/>
        <end position="199"/>
    </location>
</feature>
<dbReference type="Gene3D" id="3.40.50.2000">
    <property type="entry name" value="Glycogen Phosphorylase B"/>
    <property type="match status" value="2"/>
</dbReference>
<dbReference type="Pfam" id="PF13579">
    <property type="entry name" value="Glyco_trans_4_4"/>
    <property type="match status" value="1"/>
</dbReference>
<evidence type="ECO:0000313" key="2">
    <source>
        <dbReference type="EMBL" id="MCW1922897.1"/>
    </source>
</evidence>
<reference evidence="2 3" key="1">
    <citation type="submission" date="2022-10" db="EMBL/GenBank/DDBJ databases">
        <title>Luteolibacter arcticus strain CCTCC AB 2014275, whole genome shotgun sequencing project.</title>
        <authorList>
            <person name="Zhao G."/>
            <person name="Shen L."/>
        </authorList>
    </citation>
    <scope>NUCLEOTIDE SEQUENCE [LARGE SCALE GENOMIC DNA]</scope>
    <source>
        <strain evidence="2 3">CCTCC AB 2014275</strain>
    </source>
</reference>
<gene>
    <name evidence="2" type="ORF">OKA05_10070</name>
</gene>
<dbReference type="SUPFAM" id="SSF53756">
    <property type="entry name" value="UDP-Glycosyltransferase/glycogen phosphorylase"/>
    <property type="match status" value="1"/>
</dbReference>
<evidence type="ECO:0000313" key="3">
    <source>
        <dbReference type="Proteomes" id="UP001320876"/>
    </source>
</evidence>
<dbReference type="InterPro" id="IPR028098">
    <property type="entry name" value="Glyco_trans_4-like_N"/>
</dbReference>
<dbReference type="CDD" id="cd03801">
    <property type="entry name" value="GT4_PimA-like"/>
    <property type="match status" value="1"/>
</dbReference>
<name>A0ABT3GH16_9BACT</name>
<dbReference type="InterPro" id="IPR050194">
    <property type="entry name" value="Glycosyltransferase_grp1"/>
</dbReference>
<dbReference type="Pfam" id="PF13692">
    <property type="entry name" value="Glyco_trans_1_4"/>
    <property type="match status" value="1"/>
</dbReference>
<comment type="caution">
    <text evidence="2">The sequence shown here is derived from an EMBL/GenBank/DDBJ whole genome shotgun (WGS) entry which is preliminary data.</text>
</comment>
<organism evidence="2 3">
    <name type="scientific">Luteolibacter arcticus</name>
    <dbReference type="NCBI Taxonomy" id="1581411"/>
    <lineage>
        <taxon>Bacteria</taxon>
        <taxon>Pseudomonadati</taxon>
        <taxon>Verrucomicrobiota</taxon>
        <taxon>Verrucomicrobiia</taxon>
        <taxon>Verrucomicrobiales</taxon>
        <taxon>Verrucomicrobiaceae</taxon>
        <taxon>Luteolibacter</taxon>
    </lineage>
</organism>
<accession>A0ABT3GH16</accession>
<keyword evidence="3" id="KW-1185">Reference proteome</keyword>
<evidence type="ECO:0000259" key="1">
    <source>
        <dbReference type="Pfam" id="PF13579"/>
    </source>
</evidence>
<sequence length="393" mass="43808">MNPTPPVRVLYSFPHKLGAGRICTTAWHQVEGASRAGAQVTVMTGSQVRPVNDSVTVKTTLSLGKLRVPYKLIGRDLACHWHDIATSMWLNAHHREVDVVHSWPLGSIRTIRTAKRHGIPVVLERPNAHTAYAYEEVERENREVGIVLPDNHDHEVDPKRLALEESEYAEADYLLCPSDFVARTFLDRGFEQAKLVRHQYGYDFSRFSPQHAETPGHDGLVMIYAGVVEPRKGLHHALKAWLDSGAHEKGTFMVCGQFVPGYRERLEPMLSHPSVKIMGHRTDLPDLMRQADIFVLSSVEEGSALVTYEARGSGCVLVVSDASGAVCEHMKNGLIHPMRSVDELTAHLRLLDGDRSLLEKLRTASVADLNLLTWDEAGRKLAEVYRTVAARAA</sequence>
<dbReference type="EMBL" id="JAPDDT010000003">
    <property type="protein sequence ID" value="MCW1922897.1"/>
    <property type="molecule type" value="Genomic_DNA"/>
</dbReference>
<dbReference type="RefSeq" id="WP_264487003.1">
    <property type="nucleotide sequence ID" value="NZ_JAPDDT010000003.1"/>
</dbReference>